<comment type="caution">
    <text evidence="3">The sequence shown here is derived from an EMBL/GenBank/DDBJ whole genome shotgun (WGS) entry which is preliminary data.</text>
</comment>
<dbReference type="GO" id="GO:0005737">
    <property type="term" value="C:cytoplasm"/>
    <property type="evidence" value="ECO:0007669"/>
    <property type="project" value="UniProtKB-SubCell"/>
</dbReference>
<evidence type="ECO:0000259" key="2">
    <source>
        <dbReference type="Pfam" id="PF01895"/>
    </source>
</evidence>
<dbReference type="Pfam" id="PF01895">
    <property type="entry name" value="PhoU"/>
    <property type="match status" value="2"/>
</dbReference>
<reference evidence="3" key="1">
    <citation type="submission" date="2019-09" db="EMBL/GenBank/DDBJ databases">
        <title>Characterisation of the sponge microbiome using genome-centric metagenomics.</title>
        <authorList>
            <person name="Engelberts J.P."/>
            <person name="Robbins S.J."/>
            <person name="De Goeij J.M."/>
            <person name="Aranda M."/>
            <person name="Bell S.C."/>
            <person name="Webster N.S."/>
        </authorList>
    </citation>
    <scope>NUCLEOTIDE SEQUENCE</scope>
    <source>
        <strain evidence="3">SB0662_bin_9</strain>
    </source>
</reference>
<dbReference type="InterPro" id="IPR026022">
    <property type="entry name" value="PhoU_dom"/>
</dbReference>
<dbReference type="GO" id="GO:0030643">
    <property type="term" value="P:intracellular phosphate ion homeostasis"/>
    <property type="evidence" value="ECO:0007669"/>
    <property type="project" value="InterPro"/>
</dbReference>
<sequence length="221" mass="25712">MADSIRRTFDNQLSDLRSRLYIMSAVVREEFDLGFQALADRDPDAVEAVYAIDEEMRDKRSEIERGCFTLLSRQQPVAHDLRRIIVYYNVALDLERMGQQAKGLARSSRRVMDKPLCPLPHGLALMHDKARQMHDATFSAWEQGDLEQIDRVIAADDEVDELDRTVKEELFRHMAETSDEDLIATLYEYIRATREVERFADLVCMVARDVQEYTRMISFSQ</sequence>
<dbReference type="PANTHER" id="PTHR42930">
    <property type="entry name" value="PHOSPHATE-SPECIFIC TRANSPORT SYSTEM ACCESSORY PROTEIN PHOU"/>
    <property type="match status" value="1"/>
</dbReference>
<organism evidence="3">
    <name type="scientific">Caldilineaceae bacterium SB0662_bin_9</name>
    <dbReference type="NCBI Taxonomy" id="2605258"/>
    <lineage>
        <taxon>Bacteria</taxon>
        <taxon>Bacillati</taxon>
        <taxon>Chloroflexota</taxon>
        <taxon>Caldilineae</taxon>
        <taxon>Caldilineales</taxon>
        <taxon>Caldilineaceae</taxon>
    </lineage>
</organism>
<comment type="function">
    <text evidence="1">Plays a role in the regulation of phosphate uptake.</text>
</comment>
<gene>
    <name evidence="3" type="primary">phoU</name>
    <name evidence="3" type="ORF">F4Y08_12905</name>
</gene>
<dbReference type="AlphaFoldDB" id="A0A6B1DXW3"/>
<comment type="subcellular location">
    <subcellularLocation>
        <location evidence="1">Cytoplasm</location>
    </subcellularLocation>
</comment>
<keyword evidence="1" id="KW-0813">Transport</keyword>
<evidence type="ECO:0000313" key="3">
    <source>
        <dbReference type="EMBL" id="MYD91214.1"/>
    </source>
</evidence>
<keyword evidence="1" id="KW-0592">Phosphate transport</keyword>
<dbReference type="NCBIfam" id="TIGR02135">
    <property type="entry name" value="phoU_full"/>
    <property type="match status" value="1"/>
</dbReference>
<comment type="similarity">
    <text evidence="1">Belongs to the PhoU family.</text>
</comment>
<accession>A0A6B1DXW3</accession>
<protein>
    <recommendedName>
        <fullName evidence="1">Phosphate-specific transport system accessory protein PhoU</fullName>
    </recommendedName>
</protein>
<dbReference type="InterPro" id="IPR028366">
    <property type="entry name" value="PhoU"/>
</dbReference>
<comment type="subunit">
    <text evidence="1">Homodimer.</text>
</comment>
<dbReference type="GO" id="GO:0045936">
    <property type="term" value="P:negative regulation of phosphate metabolic process"/>
    <property type="evidence" value="ECO:0007669"/>
    <property type="project" value="InterPro"/>
</dbReference>
<dbReference type="InterPro" id="IPR038078">
    <property type="entry name" value="PhoU-like_sf"/>
</dbReference>
<feature type="domain" description="PhoU" evidence="2">
    <location>
        <begin position="22"/>
        <end position="106"/>
    </location>
</feature>
<dbReference type="SUPFAM" id="SSF109755">
    <property type="entry name" value="PhoU-like"/>
    <property type="match status" value="1"/>
</dbReference>
<dbReference type="PIRSF" id="PIRSF003107">
    <property type="entry name" value="PhoU"/>
    <property type="match status" value="1"/>
</dbReference>
<dbReference type="EMBL" id="VXPY01000093">
    <property type="protein sequence ID" value="MYD91214.1"/>
    <property type="molecule type" value="Genomic_DNA"/>
</dbReference>
<feature type="domain" description="PhoU" evidence="2">
    <location>
        <begin position="124"/>
        <end position="210"/>
    </location>
</feature>
<evidence type="ECO:0000256" key="1">
    <source>
        <dbReference type="PIRNR" id="PIRNR003107"/>
    </source>
</evidence>
<dbReference type="PANTHER" id="PTHR42930:SF3">
    <property type="entry name" value="PHOSPHATE-SPECIFIC TRANSPORT SYSTEM ACCESSORY PROTEIN PHOU"/>
    <property type="match status" value="1"/>
</dbReference>
<name>A0A6B1DXW3_9CHLR</name>
<proteinExistence type="inferred from homology"/>
<dbReference type="GO" id="GO:0006817">
    <property type="term" value="P:phosphate ion transport"/>
    <property type="evidence" value="ECO:0007669"/>
    <property type="project" value="UniProtKB-KW"/>
</dbReference>
<keyword evidence="1" id="KW-0963">Cytoplasm</keyword>
<dbReference type="Gene3D" id="1.20.58.220">
    <property type="entry name" value="Phosphate transport system protein phou homolog 2, domain 2"/>
    <property type="match status" value="1"/>
</dbReference>